<feature type="signal peptide" evidence="2">
    <location>
        <begin position="1"/>
        <end position="21"/>
    </location>
</feature>
<accession>A0A5C7APL4</accession>
<organism evidence="3 4">
    <name type="scientific">Gelidibacter salicanalis</name>
    <dbReference type="NCBI Taxonomy" id="291193"/>
    <lineage>
        <taxon>Bacteria</taxon>
        <taxon>Pseudomonadati</taxon>
        <taxon>Bacteroidota</taxon>
        <taxon>Flavobacteriia</taxon>
        <taxon>Flavobacteriales</taxon>
        <taxon>Flavobacteriaceae</taxon>
        <taxon>Gelidibacter</taxon>
    </lineage>
</organism>
<dbReference type="Gene3D" id="2.60.40.200">
    <property type="entry name" value="Superoxide dismutase, copper/zinc binding domain"/>
    <property type="match status" value="1"/>
</dbReference>
<dbReference type="Proteomes" id="UP000321734">
    <property type="component" value="Unassembled WGS sequence"/>
</dbReference>
<comment type="caution">
    <text evidence="3">The sequence shown here is derived from an EMBL/GenBank/DDBJ whole genome shotgun (WGS) entry which is preliminary data.</text>
</comment>
<dbReference type="PROSITE" id="PS51257">
    <property type="entry name" value="PROKAR_LIPOPROTEIN"/>
    <property type="match status" value="1"/>
</dbReference>
<proteinExistence type="inferred from homology"/>
<dbReference type="RefSeq" id="WP_146889224.1">
    <property type="nucleotide sequence ID" value="NZ_VORX01000001.1"/>
</dbReference>
<dbReference type="GO" id="GO:0046872">
    <property type="term" value="F:metal ion binding"/>
    <property type="evidence" value="ECO:0007669"/>
    <property type="project" value="InterPro"/>
</dbReference>
<dbReference type="AlphaFoldDB" id="A0A5C7APL4"/>
<evidence type="ECO:0008006" key="5">
    <source>
        <dbReference type="Google" id="ProtNLM"/>
    </source>
</evidence>
<keyword evidence="4" id="KW-1185">Reference proteome</keyword>
<keyword evidence="2" id="KW-0732">Signal</keyword>
<name>A0A5C7APL4_9FLAO</name>
<reference evidence="3 4" key="1">
    <citation type="submission" date="2019-08" db="EMBL/GenBank/DDBJ databases">
        <title>Genome sequence of Gelidibacter salicanalis IC162T.</title>
        <authorList>
            <person name="Bowman J.P."/>
        </authorList>
    </citation>
    <scope>NUCLEOTIDE SEQUENCE [LARGE SCALE GENOMIC DNA]</scope>
    <source>
        <strain evidence="3 4">IC162</strain>
    </source>
</reference>
<evidence type="ECO:0000256" key="2">
    <source>
        <dbReference type="SAM" id="SignalP"/>
    </source>
</evidence>
<dbReference type="GO" id="GO:0006801">
    <property type="term" value="P:superoxide metabolic process"/>
    <property type="evidence" value="ECO:0007669"/>
    <property type="project" value="InterPro"/>
</dbReference>
<dbReference type="InterPro" id="IPR036423">
    <property type="entry name" value="SOD-like_Cu/Zn_dom_sf"/>
</dbReference>
<dbReference type="SUPFAM" id="SSF49329">
    <property type="entry name" value="Cu,Zn superoxide dismutase-like"/>
    <property type="match status" value="2"/>
</dbReference>
<evidence type="ECO:0000313" key="3">
    <source>
        <dbReference type="EMBL" id="TXE10710.1"/>
    </source>
</evidence>
<dbReference type="OrthoDB" id="1451403at2"/>
<evidence type="ECO:0000313" key="4">
    <source>
        <dbReference type="Proteomes" id="UP000321734"/>
    </source>
</evidence>
<evidence type="ECO:0000256" key="1">
    <source>
        <dbReference type="ARBA" id="ARBA00010457"/>
    </source>
</evidence>
<comment type="similarity">
    <text evidence="1">Belongs to the Cu-Zn superoxide dismutase family.</text>
</comment>
<protein>
    <recommendedName>
        <fullName evidence="5">CHRD domain-containing protein</fullName>
    </recommendedName>
</protein>
<dbReference type="EMBL" id="VORX01000001">
    <property type="protein sequence ID" value="TXE10710.1"/>
    <property type="molecule type" value="Genomic_DNA"/>
</dbReference>
<feature type="chain" id="PRO_5022817942" description="CHRD domain-containing protein" evidence="2">
    <location>
        <begin position="22"/>
        <end position="277"/>
    </location>
</feature>
<sequence>MKKLMFSMMLVLPTLFFTSCSDDDDATQAPEESKTYQLASVADPSISGTAKFIKVDEKTTTIELQLKGTPSGGMHPAHIHLNTAAEGGDIALTLGTVDGTTGFSTITVTALDNKTAISYEKLLEFDGYINVHASSIDLATLVAQGDIGENELTGLSTSYPLASVSDPAISGSFMLQRRVNGEALATITLNGTKEGVEYPAHIHAGSVANAPGAIIVDLNTVKGKTGMSKTNLKKLKANPDFFGYEKLLTIDGYVNVHNPMPADLSVLVAQGNVGKNK</sequence>
<gene>
    <name evidence="3" type="ORF">ES711_02035</name>
</gene>